<reference evidence="2" key="2">
    <citation type="journal article" date="2007" name="Science">
        <title>Draft genome sequence of the sexually transmitted pathogen Trichomonas vaginalis.</title>
        <authorList>
            <person name="Carlton J.M."/>
            <person name="Hirt R.P."/>
            <person name="Silva J.C."/>
            <person name="Delcher A.L."/>
            <person name="Schatz M."/>
            <person name="Zhao Q."/>
            <person name="Wortman J.R."/>
            <person name="Bidwell S.L."/>
            <person name="Alsmark U.C.M."/>
            <person name="Besteiro S."/>
            <person name="Sicheritz-Ponten T."/>
            <person name="Noel C.J."/>
            <person name="Dacks J.B."/>
            <person name="Foster P.G."/>
            <person name="Simillion C."/>
            <person name="Van de Peer Y."/>
            <person name="Miranda-Saavedra D."/>
            <person name="Barton G.J."/>
            <person name="Westrop G.D."/>
            <person name="Mueller S."/>
            <person name="Dessi D."/>
            <person name="Fiori P.L."/>
            <person name="Ren Q."/>
            <person name="Paulsen I."/>
            <person name="Zhang H."/>
            <person name="Bastida-Corcuera F.D."/>
            <person name="Simoes-Barbosa A."/>
            <person name="Brown M.T."/>
            <person name="Hayes R.D."/>
            <person name="Mukherjee M."/>
            <person name="Okumura C.Y."/>
            <person name="Schneider R."/>
            <person name="Smith A.J."/>
            <person name="Vanacova S."/>
            <person name="Villalvazo M."/>
            <person name="Haas B.J."/>
            <person name="Pertea M."/>
            <person name="Feldblyum T.V."/>
            <person name="Utterback T.R."/>
            <person name="Shu C.L."/>
            <person name="Osoegawa K."/>
            <person name="de Jong P.J."/>
            <person name="Hrdy I."/>
            <person name="Horvathova L."/>
            <person name="Zubacova Z."/>
            <person name="Dolezal P."/>
            <person name="Malik S.B."/>
            <person name="Logsdon J.M. Jr."/>
            <person name="Henze K."/>
            <person name="Gupta A."/>
            <person name="Wang C.C."/>
            <person name="Dunne R.L."/>
            <person name="Upcroft J.A."/>
            <person name="Upcroft P."/>
            <person name="White O."/>
            <person name="Salzberg S.L."/>
            <person name="Tang P."/>
            <person name="Chiu C.-H."/>
            <person name="Lee Y.-S."/>
            <person name="Embley T.M."/>
            <person name="Coombs G.H."/>
            <person name="Mottram J.C."/>
            <person name="Tachezy J."/>
            <person name="Fraser-Liggett C.M."/>
            <person name="Johnson P.J."/>
        </authorList>
    </citation>
    <scope>NUCLEOTIDE SEQUENCE [LARGE SCALE GENOMIC DNA]</scope>
    <source>
        <strain evidence="2">G3</strain>
    </source>
</reference>
<gene>
    <name evidence="2" type="ORF">TVAG_351370</name>
</gene>
<dbReference type="eggNOG" id="KOG2127">
    <property type="taxonomic scope" value="Eukaryota"/>
</dbReference>
<dbReference type="PANTHER" id="PTHR15288:SF0">
    <property type="entry name" value="UDENN DOMAIN-CONTAINING PROTEIN"/>
    <property type="match status" value="1"/>
</dbReference>
<evidence type="ECO:0000259" key="1">
    <source>
        <dbReference type="PROSITE" id="PS50211"/>
    </source>
</evidence>
<dbReference type="OrthoDB" id="6019893at2759"/>
<accession>A2DZM1</accession>
<dbReference type="Pfam" id="PF02141">
    <property type="entry name" value="DENN"/>
    <property type="match status" value="1"/>
</dbReference>
<dbReference type="VEuPathDB" id="TrichDB:TVAG_351370"/>
<dbReference type="SMART" id="SM00799">
    <property type="entry name" value="DENN"/>
    <property type="match status" value="1"/>
</dbReference>
<protein>
    <recommendedName>
        <fullName evidence="1">UDENN domain-containing protein</fullName>
    </recommendedName>
</protein>
<evidence type="ECO:0000313" key="3">
    <source>
        <dbReference type="Proteomes" id="UP000001542"/>
    </source>
</evidence>
<dbReference type="Gene3D" id="3.40.50.11500">
    <property type="match status" value="1"/>
</dbReference>
<evidence type="ECO:0000313" key="2">
    <source>
        <dbReference type="EMBL" id="EAY14089.1"/>
    </source>
</evidence>
<dbReference type="STRING" id="5722.A2DZM1"/>
<dbReference type="InterPro" id="IPR051942">
    <property type="entry name" value="DENN_domain_containing_2"/>
</dbReference>
<dbReference type="PANTHER" id="PTHR15288">
    <property type="entry name" value="DENN DOMAIN-CONTAINING PROTEIN 2"/>
    <property type="match status" value="1"/>
</dbReference>
<dbReference type="SMR" id="A2DZM1"/>
<dbReference type="EMBL" id="DS113275">
    <property type="protein sequence ID" value="EAY14089.1"/>
    <property type="molecule type" value="Genomic_DNA"/>
</dbReference>
<organism evidence="2 3">
    <name type="scientific">Trichomonas vaginalis (strain ATCC PRA-98 / G3)</name>
    <dbReference type="NCBI Taxonomy" id="412133"/>
    <lineage>
        <taxon>Eukaryota</taxon>
        <taxon>Metamonada</taxon>
        <taxon>Parabasalia</taxon>
        <taxon>Trichomonadida</taxon>
        <taxon>Trichomonadidae</taxon>
        <taxon>Trichomonas</taxon>
    </lineage>
</organism>
<dbReference type="InterPro" id="IPR037516">
    <property type="entry name" value="Tripartite_DENN"/>
</dbReference>
<dbReference type="AlphaFoldDB" id="A2DZM1"/>
<dbReference type="InterPro" id="IPR001194">
    <property type="entry name" value="cDENN_dom"/>
</dbReference>
<dbReference type="RefSeq" id="XP_001326312.1">
    <property type="nucleotide sequence ID" value="XM_001326277.1"/>
</dbReference>
<feature type="domain" description="UDENN" evidence="1">
    <location>
        <begin position="3"/>
        <end position="447"/>
    </location>
</feature>
<dbReference type="VEuPathDB" id="TrichDB:TVAGG3_0260860"/>
<dbReference type="Proteomes" id="UP000001542">
    <property type="component" value="Unassembled WGS sequence"/>
</dbReference>
<sequence length="476" mass="54295">MFDQFLLVGIPPTGTPNDKPAVLAAFPPCEISGLPFGVLIDYALPNGTKPEKQPVCEKLISDMFVFTINSCQHRFYGSTLILNPTQPPLPFYVSEFTKNTLFAFVIISRNEYISSHLTFLSFLALFSAGKIPNPNILSPRLRPEHHPSDQNEGFKITNYMAHHPDMPLLMFFSDQIHAYCKYAIESEPLQLAPNFAISIPKEQCEFLNCAIFDTFFSSLTIENIISLVTALLLDRQIVVFGSNFQQVSLVVLSLLQLIHPVNYVGTAIPALPNSSNYLTLLEAPTPFIIGCKTCDQLTNIEFDETAVFVNMDARQIEFVTPLPNYPSSESILRKLKRLVSNSARSKLHSLSFPFFYRSSLRQNLVFSKSTVSEISNIFRKPLSCLYTEEVYPYFISDINQQHVTTEFNKEIFLSMREPEERTFFEELFNSQSFNTYIQDVLSKYAEERGQSVSSKKRRPLMRRQSSRKISIDFLHL</sequence>
<dbReference type="InterPro" id="IPR043153">
    <property type="entry name" value="DENN_C"/>
</dbReference>
<dbReference type="OMA" id="HSTSKCI"/>
<reference evidence="2" key="1">
    <citation type="submission" date="2006-10" db="EMBL/GenBank/DDBJ databases">
        <authorList>
            <person name="Amadeo P."/>
            <person name="Zhao Q."/>
            <person name="Wortman J."/>
            <person name="Fraser-Liggett C."/>
            <person name="Carlton J."/>
        </authorList>
    </citation>
    <scope>NUCLEOTIDE SEQUENCE</scope>
    <source>
        <strain evidence="2">G3</strain>
    </source>
</reference>
<dbReference type="InParanoid" id="A2DZM1"/>
<keyword evidence="3" id="KW-1185">Reference proteome</keyword>
<name>A2DZM1_TRIV3</name>
<dbReference type="PROSITE" id="PS50211">
    <property type="entry name" value="DENN"/>
    <property type="match status" value="1"/>
</dbReference>
<dbReference type="KEGG" id="tva:4772077"/>
<proteinExistence type="predicted"/>